<dbReference type="Gene3D" id="1.10.287.1080">
    <property type="entry name" value="MazG-like"/>
    <property type="match status" value="1"/>
</dbReference>
<proteinExistence type="predicted"/>
<evidence type="ECO:0000259" key="1">
    <source>
        <dbReference type="Pfam" id="PF03819"/>
    </source>
</evidence>
<reference evidence="3" key="1">
    <citation type="journal article" date="2014" name="Sci. Data">
        <title>Genomes of diverse isolates of the marine cyanobacterium Prochlorococcus.</title>
        <authorList>
            <person name="Biller S."/>
            <person name="Berube P."/>
            <person name="Thompson J."/>
            <person name="Kelly L."/>
            <person name="Roggensack S."/>
            <person name="Awad L."/>
            <person name="Roache-Johnson K."/>
            <person name="Ding H."/>
            <person name="Giovannoni S.J."/>
            <person name="Moore L.R."/>
            <person name="Chisholm S.W."/>
        </authorList>
    </citation>
    <scope>NUCLEOTIDE SEQUENCE [LARGE SCALE GENOMIC DNA]</scope>
    <source>
        <strain evidence="3">PAC1</strain>
    </source>
</reference>
<sequence>MELNDYQRESRKTALYPDVGSNPIYPTLGLVGEAGEVADKVKKILRDKKGVFDKDSKDAIKFELGDVLWYISQLSSELGYELEEVAHANLQKLNSRKVRGKIQGSGDNR</sequence>
<dbReference type="EMBL" id="JNAX01000015">
    <property type="protein sequence ID" value="KGG19720.1"/>
    <property type="molecule type" value="Genomic_DNA"/>
</dbReference>
<dbReference type="InterPro" id="IPR011379">
    <property type="entry name" value="MazG-related_GP37"/>
</dbReference>
<name>A0A0A2C497_PROMR</name>
<dbReference type="PIRSF" id="PIRSF006639">
    <property type="entry name" value="UCP006639_pph"/>
    <property type="match status" value="1"/>
</dbReference>
<evidence type="ECO:0000313" key="3">
    <source>
        <dbReference type="Proteomes" id="UP000030392"/>
    </source>
</evidence>
<dbReference type="InterPro" id="IPR004518">
    <property type="entry name" value="MazG-like_dom"/>
</dbReference>
<dbReference type="Proteomes" id="UP000030392">
    <property type="component" value="Unassembled WGS sequence"/>
</dbReference>
<accession>A0A0A2C497</accession>
<dbReference type="RefSeq" id="WP_036907512.1">
    <property type="nucleotide sequence ID" value="NZ_CP138967.1"/>
</dbReference>
<dbReference type="CDD" id="cd11541">
    <property type="entry name" value="NTP-PPase_u4"/>
    <property type="match status" value="1"/>
</dbReference>
<gene>
    <name evidence="2" type="ORF">EV03_2106</name>
</gene>
<comment type="caution">
    <text evidence="2">The sequence shown here is derived from an EMBL/GenBank/DDBJ whole genome shotgun (WGS) entry which is preliminary data.</text>
</comment>
<protein>
    <recommendedName>
        <fullName evidence="1">NTP pyrophosphohydrolase MazG-like domain-containing protein</fullName>
    </recommendedName>
</protein>
<organism evidence="2 3">
    <name type="scientific">Prochlorococcus marinus str. PAC1</name>
    <dbReference type="NCBI Taxonomy" id="59924"/>
    <lineage>
        <taxon>Bacteria</taxon>
        <taxon>Bacillati</taxon>
        <taxon>Cyanobacteriota</taxon>
        <taxon>Cyanophyceae</taxon>
        <taxon>Synechococcales</taxon>
        <taxon>Prochlorococcaceae</taxon>
        <taxon>Prochlorococcus</taxon>
    </lineage>
</organism>
<dbReference type="Pfam" id="PF03819">
    <property type="entry name" value="MazG"/>
    <property type="match status" value="1"/>
</dbReference>
<feature type="domain" description="NTP pyrophosphohydrolase MazG-like" evidence="1">
    <location>
        <begin position="29"/>
        <end position="97"/>
    </location>
</feature>
<evidence type="ECO:0000313" key="2">
    <source>
        <dbReference type="EMBL" id="KGG19720.1"/>
    </source>
</evidence>
<dbReference type="SUPFAM" id="SSF101386">
    <property type="entry name" value="all-alpha NTP pyrophosphatases"/>
    <property type="match status" value="1"/>
</dbReference>
<dbReference type="AlphaFoldDB" id="A0A0A2C497"/>